<evidence type="ECO:0008006" key="3">
    <source>
        <dbReference type="Google" id="ProtNLM"/>
    </source>
</evidence>
<dbReference type="InterPro" id="IPR032314">
    <property type="entry name" value="DUF4845"/>
</dbReference>
<proteinExistence type="predicted"/>
<reference evidence="1 2" key="1">
    <citation type="submission" date="2020-08" db="EMBL/GenBank/DDBJ databases">
        <title>Genomic Encyclopedia of Type Strains, Phase IV (KMG-IV): sequencing the most valuable type-strain genomes for metagenomic binning, comparative biology and taxonomic classification.</title>
        <authorList>
            <person name="Goeker M."/>
        </authorList>
    </citation>
    <scope>NUCLEOTIDE SEQUENCE [LARGE SCALE GENOMIC DNA]</scope>
    <source>
        <strain evidence="1 2">DSM 27165</strain>
    </source>
</reference>
<name>A0A840MTP5_9PROT</name>
<comment type="caution">
    <text evidence="1">The sequence shown here is derived from an EMBL/GenBank/DDBJ whole genome shotgun (WGS) entry which is preliminary data.</text>
</comment>
<accession>A0A840MTP5</accession>
<protein>
    <recommendedName>
        <fullName evidence="3">DUF4845 domain-containing protein</fullName>
    </recommendedName>
</protein>
<gene>
    <name evidence="1" type="ORF">HNQ59_003476</name>
</gene>
<dbReference type="Proteomes" id="UP000575898">
    <property type="component" value="Unassembled WGS sequence"/>
</dbReference>
<keyword evidence="2" id="KW-1185">Reference proteome</keyword>
<dbReference type="AlphaFoldDB" id="A0A840MTP5"/>
<evidence type="ECO:0000313" key="2">
    <source>
        <dbReference type="Proteomes" id="UP000575898"/>
    </source>
</evidence>
<dbReference type="Pfam" id="PF16137">
    <property type="entry name" value="DUF4845"/>
    <property type="match status" value="1"/>
</dbReference>
<organism evidence="1 2">
    <name type="scientific">Chitinivorax tropicus</name>
    <dbReference type="NCBI Taxonomy" id="714531"/>
    <lineage>
        <taxon>Bacteria</taxon>
        <taxon>Pseudomonadati</taxon>
        <taxon>Pseudomonadota</taxon>
        <taxon>Betaproteobacteria</taxon>
        <taxon>Chitinivorax</taxon>
    </lineage>
</organism>
<dbReference type="RefSeq" id="WP_184041571.1">
    <property type="nucleotide sequence ID" value="NZ_JACHHY010000026.1"/>
</dbReference>
<dbReference type="EMBL" id="JACHHY010000026">
    <property type="protein sequence ID" value="MBB5020162.1"/>
    <property type="molecule type" value="Genomic_DNA"/>
</dbReference>
<evidence type="ECO:0000313" key="1">
    <source>
        <dbReference type="EMBL" id="MBB5020162.1"/>
    </source>
</evidence>
<sequence>MRKQQGLSLFGFLIIAAFVGFFALLAVRSIPAYSEYFSVKKMVKALIQENASGSPQDIRNSFDKRASIDYVSSVKGEDLDITQIGGVTTIGLEYSKEVPVVANISLKFAFKIEETTGSKAAAAQ</sequence>